<reference evidence="3" key="1">
    <citation type="journal article" date="2021" name="Front. Microbiol.">
        <title>Comprehensive Comparative Genomics and Phenotyping of Methylobacterium Species.</title>
        <authorList>
            <person name="Alessa O."/>
            <person name="Ogura Y."/>
            <person name="Fujitani Y."/>
            <person name="Takami H."/>
            <person name="Hayashi T."/>
            <person name="Sahin N."/>
            <person name="Tani A."/>
        </authorList>
    </citation>
    <scope>NUCLEOTIDE SEQUENCE</scope>
    <source>
        <strain evidence="3">DSM 19015</strain>
    </source>
</reference>
<name>A0ABQ4RRY3_9HYPH</name>
<accession>A0ABQ4RRY3</accession>
<dbReference type="InterPro" id="IPR029030">
    <property type="entry name" value="Caspase-like_dom_sf"/>
</dbReference>
<evidence type="ECO:0000256" key="1">
    <source>
        <dbReference type="SAM" id="SignalP"/>
    </source>
</evidence>
<keyword evidence="4" id="KW-1185">Reference proteome</keyword>
<dbReference type="SUPFAM" id="SSF56436">
    <property type="entry name" value="C-type lectin-like"/>
    <property type="match status" value="1"/>
</dbReference>
<proteinExistence type="predicted"/>
<dbReference type="PANTHER" id="PTHR22576">
    <property type="entry name" value="MUCOSA ASSOCIATED LYMPHOID TISSUE LYMPHOMA TRANSLOCATION PROTEIN 1/PARACASPASE"/>
    <property type="match status" value="1"/>
</dbReference>
<gene>
    <name evidence="3" type="primary">egtB_1</name>
    <name evidence="3" type="ORF">OCOJLMKI_0669</name>
</gene>
<protein>
    <submittedName>
        <fullName evidence="3">Hercynine oxygenase</fullName>
    </submittedName>
</protein>
<dbReference type="EMBL" id="BPQP01000009">
    <property type="protein sequence ID" value="GJD93474.1"/>
    <property type="molecule type" value="Genomic_DNA"/>
</dbReference>
<dbReference type="InterPro" id="IPR016187">
    <property type="entry name" value="CTDL_fold"/>
</dbReference>
<evidence type="ECO:0000313" key="4">
    <source>
        <dbReference type="Proteomes" id="UP001055125"/>
    </source>
</evidence>
<dbReference type="InterPro" id="IPR001309">
    <property type="entry name" value="Pept_C14_p20"/>
</dbReference>
<comment type="caution">
    <text evidence="3">The sequence shown here is derived from an EMBL/GenBank/DDBJ whole genome shotgun (WGS) entry which is preliminary data.</text>
</comment>
<dbReference type="InterPro" id="IPR052039">
    <property type="entry name" value="Caspase-related_regulators"/>
</dbReference>
<dbReference type="InterPro" id="IPR042095">
    <property type="entry name" value="SUMF_sf"/>
</dbReference>
<evidence type="ECO:0000259" key="2">
    <source>
        <dbReference type="PROSITE" id="PS50208"/>
    </source>
</evidence>
<dbReference type="InterPro" id="IPR005532">
    <property type="entry name" value="SUMF_dom"/>
</dbReference>
<dbReference type="Gene3D" id="3.40.50.1460">
    <property type="match status" value="1"/>
</dbReference>
<feature type="chain" id="PRO_5046928817" evidence="1">
    <location>
        <begin position="19"/>
        <end position="585"/>
    </location>
</feature>
<dbReference type="SUPFAM" id="SSF52129">
    <property type="entry name" value="Caspase-like"/>
    <property type="match status" value="1"/>
</dbReference>
<reference evidence="3" key="2">
    <citation type="submission" date="2021-08" db="EMBL/GenBank/DDBJ databases">
        <authorList>
            <person name="Tani A."/>
            <person name="Ola A."/>
            <person name="Ogura Y."/>
            <person name="Katsura K."/>
            <person name="Hayashi T."/>
        </authorList>
    </citation>
    <scope>NUCLEOTIDE SEQUENCE</scope>
    <source>
        <strain evidence="3">DSM 19015</strain>
    </source>
</reference>
<dbReference type="Pfam" id="PF03781">
    <property type="entry name" value="FGE-sulfatase"/>
    <property type="match status" value="1"/>
</dbReference>
<sequence length="585" mass="61443">MIAALAVLWLAAGAPAQARQVAFVAGVNAYDNLGPDQQLRKAVNDSRAVAATLRQIGFEVFSADGANRHGFLRVWQRFLDAIKPGDTAAFYFAGHGFEINGTNYLLPRDVARASDGEAALRGSALRVGELLDALKEQQPQVSIFIIDACRNNPFAGGTRAVGGSRGLKREEPPNGTLLMMSAGTGQEALDVLSAADTDANSVYTRTLIPLLRQPGLEITDLAKRVRSEVETLAATVQHRQRPSFYHELSGDFYLMPASSAPPPVASMEVPAGAAQATAAPEAIRPDGKLAALPVPASRNEAAAQAAPAPRPEAPLQAAAVATSLPQAGWVARAEPPRGAEAGAPARSAPFKDCAECPEMVTVPAGRYLMGPAADEGASPAEASRRAVTFAQPFAVGRFAVSQGEWSACVAGGGCQPRAEGWLSRRLPVVDVSDDDAKAYVAWLARTTGQPYRLLTEAERDYVGRAGATVSFGWGGAISLAPDNDGAAAYASAGKVELARPKSPPVDGYPPNPWGRPQVPGNVSEQVEDCLRPSHDDASASARLGLPCERRVLRGGSWFDLPQRLRAASRDPAAPGTIGFRVARGL</sequence>
<dbReference type="Gene3D" id="3.90.1580.10">
    <property type="entry name" value="paralog of FGE (formylglycine-generating enzyme)"/>
    <property type="match status" value="1"/>
</dbReference>
<feature type="domain" description="Caspase family p20" evidence="2">
    <location>
        <begin position="45"/>
        <end position="153"/>
    </location>
</feature>
<dbReference type="RefSeq" id="WP_238242754.1">
    <property type="nucleotide sequence ID" value="NZ_BPQP01000009.1"/>
</dbReference>
<dbReference type="InterPro" id="IPR011600">
    <property type="entry name" value="Pept_C14_caspase"/>
</dbReference>
<evidence type="ECO:0000313" key="3">
    <source>
        <dbReference type="EMBL" id="GJD93474.1"/>
    </source>
</evidence>
<dbReference type="Proteomes" id="UP001055125">
    <property type="component" value="Unassembled WGS sequence"/>
</dbReference>
<dbReference type="PROSITE" id="PS50208">
    <property type="entry name" value="CASPASE_P20"/>
    <property type="match status" value="1"/>
</dbReference>
<feature type="signal peptide" evidence="1">
    <location>
        <begin position="1"/>
        <end position="18"/>
    </location>
</feature>
<dbReference type="Pfam" id="PF00656">
    <property type="entry name" value="Peptidase_C14"/>
    <property type="match status" value="1"/>
</dbReference>
<keyword evidence="1" id="KW-0732">Signal</keyword>
<dbReference type="PANTHER" id="PTHR22576:SF37">
    <property type="entry name" value="MUCOSA-ASSOCIATED LYMPHOID TISSUE LYMPHOMA TRANSLOCATION PROTEIN 1"/>
    <property type="match status" value="1"/>
</dbReference>
<organism evidence="3 4">
    <name type="scientific">Methylobacterium iners</name>
    <dbReference type="NCBI Taxonomy" id="418707"/>
    <lineage>
        <taxon>Bacteria</taxon>
        <taxon>Pseudomonadati</taxon>
        <taxon>Pseudomonadota</taxon>
        <taxon>Alphaproteobacteria</taxon>
        <taxon>Hyphomicrobiales</taxon>
        <taxon>Methylobacteriaceae</taxon>
        <taxon>Methylobacterium</taxon>
    </lineage>
</organism>